<sequence length="231" mass="27148">MSNYLDYLITKNKLPNFEIKTFELEAEGFYPHASELHFTLLPNKYPIPDNYSIKTSWGRGENQQTVQCKIKYKNRSPEFRILYSNSFEHEIKSNKSATKAATDYNKAINTNSNKKSLLSGPLLFGLQLQRLRTMREFRVRQHIIKPTEQYSQSTLRRHAKEIATTIKKEFIQNIIFKYHAQDSVLLKSLEYAVNNQNYYFDFGNENPIQKKIEILNIIKKFGCSKFLLTTL</sequence>
<name>A0ACA9M4U5_9GLOM</name>
<organism evidence="1 2">
    <name type="scientific">Cetraspora pellucida</name>
    <dbReference type="NCBI Taxonomy" id="1433469"/>
    <lineage>
        <taxon>Eukaryota</taxon>
        <taxon>Fungi</taxon>
        <taxon>Fungi incertae sedis</taxon>
        <taxon>Mucoromycota</taxon>
        <taxon>Glomeromycotina</taxon>
        <taxon>Glomeromycetes</taxon>
        <taxon>Diversisporales</taxon>
        <taxon>Gigasporaceae</taxon>
        <taxon>Cetraspora</taxon>
    </lineage>
</organism>
<evidence type="ECO:0000313" key="2">
    <source>
        <dbReference type="Proteomes" id="UP000789366"/>
    </source>
</evidence>
<keyword evidence="2" id="KW-1185">Reference proteome</keyword>
<gene>
    <name evidence="1" type="ORF">SPELUC_LOCUS5651</name>
</gene>
<proteinExistence type="predicted"/>
<dbReference type="Proteomes" id="UP000789366">
    <property type="component" value="Unassembled WGS sequence"/>
</dbReference>
<protein>
    <submittedName>
        <fullName evidence="1">17197_t:CDS:1</fullName>
    </submittedName>
</protein>
<reference evidence="1" key="1">
    <citation type="submission" date="2021-06" db="EMBL/GenBank/DDBJ databases">
        <authorList>
            <person name="Kallberg Y."/>
            <person name="Tangrot J."/>
            <person name="Rosling A."/>
        </authorList>
    </citation>
    <scope>NUCLEOTIDE SEQUENCE</scope>
    <source>
        <strain evidence="1">28 12/20/2015</strain>
    </source>
</reference>
<accession>A0ACA9M4U5</accession>
<dbReference type="EMBL" id="CAJVPW010005908">
    <property type="protein sequence ID" value="CAG8562182.1"/>
    <property type="molecule type" value="Genomic_DNA"/>
</dbReference>
<comment type="caution">
    <text evidence="1">The sequence shown here is derived from an EMBL/GenBank/DDBJ whole genome shotgun (WGS) entry which is preliminary data.</text>
</comment>
<evidence type="ECO:0000313" key="1">
    <source>
        <dbReference type="EMBL" id="CAG8562182.1"/>
    </source>
</evidence>